<keyword evidence="3" id="KW-0378">Hydrolase</keyword>
<proteinExistence type="predicted"/>
<evidence type="ECO:0000259" key="4">
    <source>
        <dbReference type="PROSITE" id="PS50207"/>
    </source>
</evidence>
<dbReference type="EMBL" id="JABSTR010000008">
    <property type="protein sequence ID" value="KAH9377937.1"/>
    <property type="molecule type" value="Genomic_DNA"/>
</dbReference>
<dbReference type="EMBL" id="JABSTR010000340">
    <property type="protein sequence ID" value="KAH9382780.1"/>
    <property type="molecule type" value="Genomic_DNA"/>
</dbReference>
<organism evidence="5 7">
    <name type="scientific">Haemaphysalis longicornis</name>
    <name type="common">Bush tick</name>
    <dbReference type="NCBI Taxonomy" id="44386"/>
    <lineage>
        <taxon>Eukaryota</taxon>
        <taxon>Metazoa</taxon>
        <taxon>Ecdysozoa</taxon>
        <taxon>Arthropoda</taxon>
        <taxon>Chelicerata</taxon>
        <taxon>Arachnida</taxon>
        <taxon>Acari</taxon>
        <taxon>Parasitiformes</taxon>
        <taxon>Ixodida</taxon>
        <taxon>Ixodoidea</taxon>
        <taxon>Ixodidae</taxon>
        <taxon>Haemaphysalinae</taxon>
        <taxon>Haemaphysalis</taxon>
    </lineage>
</organism>
<reference evidence="5 7" key="1">
    <citation type="journal article" date="2020" name="Cell">
        <title>Large-Scale Comparative Analyses of Tick Genomes Elucidate Their Genetic Diversity and Vector Capacities.</title>
        <authorList>
            <consortium name="Tick Genome and Microbiome Consortium (TIGMIC)"/>
            <person name="Jia N."/>
            <person name="Wang J."/>
            <person name="Shi W."/>
            <person name="Du L."/>
            <person name="Sun Y."/>
            <person name="Zhan W."/>
            <person name="Jiang J.F."/>
            <person name="Wang Q."/>
            <person name="Zhang B."/>
            <person name="Ji P."/>
            <person name="Bell-Sakyi L."/>
            <person name="Cui X.M."/>
            <person name="Yuan T.T."/>
            <person name="Jiang B.G."/>
            <person name="Yang W.F."/>
            <person name="Lam T.T."/>
            <person name="Chang Q.C."/>
            <person name="Ding S.J."/>
            <person name="Wang X.J."/>
            <person name="Zhu J.G."/>
            <person name="Ruan X.D."/>
            <person name="Zhao L."/>
            <person name="Wei J.T."/>
            <person name="Ye R.Z."/>
            <person name="Que T.C."/>
            <person name="Du C.H."/>
            <person name="Zhou Y.H."/>
            <person name="Cheng J.X."/>
            <person name="Dai P.F."/>
            <person name="Guo W.B."/>
            <person name="Han X.H."/>
            <person name="Huang E.J."/>
            <person name="Li L.F."/>
            <person name="Wei W."/>
            <person name="Gao Y.C."/>
            <person name="Liu J.Z."/>
            <person name="Shao H.Z."/>
            <person name="Wang X."/>
            <person name="Wang C.C."/>
            <person name="Yang T.C."/>
            <person name="Huo Q.B."/>
            <person name="Li W."/>
            <person name="Chen H.Y."/>
            <person name="Chen S.E."/>
            <person name="Zhou L.G."/>
            <person name="Ni X.B."/>
            <person name="Tian J.H."/>
            <person name="Sheng Y."/>
            <person name="Liu T."/>
            <person name="Pan Y.S."/>
            <person name="Xia L.Y."/>
            <person name="Li J."/>
            <person name="Zhao F."/>
            <person name="Cao W.C."/>
        </authorList>
    </citation>
    <scope>NUCLEOTIDE SEQUENCE [LARGE SCALE GENOMIC DNA]</scope>
    <source>
        <strain evidence="5">HaeL-2018</strain>
    </source>
</reference>
<evidence type="ECO:0000313" key="6">
    <source>
        <dbReference type="EMBL" id="KAH9382780.1"/>
    </source>
</evidence>
<feature type="domain" description="Caspase family p10" evidence="4">
    <location>
        <begin position="1"/>
        <end position="79"/>
    </location>
</feature>
<keyword evidence="2" id="KW-0053">Apoptosis</keyword>
<accession>A0A9J6GSY6</accession>
<dbReference type="GO" id="GO:0004197">
    <property type="term" value="F:cysteine-type endopeptidase activity"/>
    <property type="evidence" value="ECO:0007669"/>
    <property type="project" value="InterPro"/>
</dbReference>
<dbReference type="SUPFAM" id="SSF52129">
    <property type="entry name" value="Caspase-like"/>
    <property type="match status" value="1"/>
</dbReference>
<evidence type="ECO:0000313" key="7">
    <source>
        <dbReference type="Proteomes" id="UP000821853"/>
    </source>
</evidence>
<evidence type="ECO:0000256" key="1">
    <source>
        <dbReference type="ARBA" id="ARBA00022670"/>
    </source>
</evidence>
<evidence type="ECO:0000256" key="3">
    <source>
        <dbReference type="ARBA" id="ARBA00022801"/>
    </source>
</evidence>
<dbReference type="AlphaFoldDB" id="A0A9J6GSY6"/>
<keyword evidence="1" id="KW-0645">Protease</keyword>
<dbReference type="InterPro" id="IPR002398">
    <property type="entry name" value="Pept_C14"/>
</dbReference>
<dbReference type="VEuPathDB" id="VectorBase:HLOH_040644"/>
<dbReference type="Gene3D" id="3.40.50.1460">
    <property type="match status" value="1"/>
</dbReference>
<protein>
    <recommendedName>
        <fullName evidence="4">Caspase family p10 domain-containing protein</fullName>
    </recommendedName>
</protein>
<dbReference type="Proteomes" id="UP000821853">
    <property type="component" value="Unassembled WGS sequence"/>
</dbReference>
<dbReference type="InterPro" id="IPR011600">
    <property type="entry name" value="Pept_C14_caspase"/>
</dbReference>
<dbReference type="VEuPathDB" id="VectorBase:HLOH_051824"/>
<dbReference type="Pfam" id="PF00656">
    <property type="entry name" value="Peptidase_C14"/>
    <property type="match status" value="1"/>
</dbReference>
<keyword evidence="7" id="KW-1185">Reference proteome</keyword>
<gene>
    <name evidence="5" type="ORF">HPB48_000443</name>
    <name evidence="6" type="ORF">HPB48_023342</name>
</gene>
<dbReference type="InterPro" id="IPR029030">
    <property type="entry name" value="Caspase-like_dom_sf"/>
</dbReference>
<evidence type="ECO:0000313" key="5">
    <source>
        <dbReference type="EMBL" id="KAH9377937.1"/>
    </source>
</evidence>
<dbReference type="InterPro" id="IPR002138">
    <property type="entry name" value="Pept_C14_p10"/>
</dbReference>
<dbReference type="PROSITE" id="PS50207">
    <property type="entry name" value="CASPASE_P10"/>
    <property type="match status" value="1"/>
</dbReference>
<evidence type="ECO:0000256" key="2">
    <source>
        <dbReference type="ARBA" id="ARBA00022703"/>
    </source>
</evidence>
<comment type="caution">
    <text evidence="5">The sequence shown here is derived from an EMBL/GenBank/DDBJ whole genome shotgun (WGS) entry which is preliminary data.</text>
</comment>
<name>A0A9J6GSY6_HAELO</name>
<dbReference type="OrthoDB" id="6044770at2759"/>
<sequence>MHIAYATVPGYVALKNARTGSWFLSAVSEVFSEHACVTPLDGLMHLVNEHVMARYAHDGSMQTPSVDKYGMTKDLYFNPGHPA</sequence>
<dbReference type="PANTHER" id="PTHR47901:SF8">
    <property type="entry name" value="CASPASE-3"/>
    <property type="match status" value="1"/>
</dbReference>
<dbReference type="GO" id="GO:0006915">
    <property type="term" value="P:apoptotic process"/>
    <property type="evidence" value="ECO:0007669"/>
    <property type="project" value="UniProtKB-KW"/>
</dbReference>
<dbReference type="PANTHER" id="PTHR47901">
    <property type="entry name" value="CASPASE RECRUITMENT DOMAIN-CONTAINING PROTEIN 18"/>
    <property type="match status" value="1"/>
</dbReference>
<dbReference type="GO" id="GO:0006508">
    <property type="term" value="P:proteolysis"/>
    <property type="evidence" value="ECO:0007669"/>
    <property type="project" value="UniProtKB-KW"/>
</dbReference>